<organism evidence="1 2">
    <name type="scientific">Candidatus Faecivivens stercoripullorum</name>
    <dbReference type="NCBI Taxonomy" id="2840805"/>
    <lineage>
        <taxon>Bacteria</taxon>
        <taxon>Bacillati</taxon>
        <taxon>Bacillota</taxon>
        <taxon>Clostridia</taxon>
        <taxon>Eubacteriales</taxon>
        <taxon>Oscillospiraceae</taxon>
        <taxon>Oscillospiraceae incertae sedis</taxon>
        <taxon>Candidatus Faecivivens</taxon>
    </lineage>
</organism>
<protein>
    <submittedName>
        <fullName evidence="1">Uncharacterized protein</fullName>
    </submittedName>
</protein>
<reference evidence="1" key="2">
    <citation type="journal article" date="2021" name="PeerJ">
        <title>Extensive microbial diversity within the chicken gut microbiome revealed by metagenomics and culture.</title>
        <authorList>
            <person name="Gilroy R."/>
            <person name="Ravi A."/>
            <person name="Getino M."/>
            <person name="Pursley I."/>
            <person name="Horton D.L."/>
            <person name="Alikhan N.F."/>
            <person name="Baker D."/>
            <person name="Gharbi K."/>
            <person name="Hall N."/>
            <person name="Watson M."/>
            <person name="Adriaenssens E.M."/>
            <person name="Foster-Nyarko E."/>
            <person name="Jarju S."/>
            <person name="Secka A."/>
            <person name="Antonio M."/>
            <person name="Oren A."/>
            <person name="Chaudhuri R.R."/>
            <person name="La Ragione R."/>
            <person name="Hildebrand F."/>
            <person name="Pallen M.J."/>
        </authorList>
    </citation>
    <scope>NUCLEOTIDE SEQUENCE</scope>
    <source>
        <strain evidence="1">ChiBcec7-5410</strain>
    </source>
</reference>
<sequence>MSQNPTKAADNAFCIARKNAAAWSEALNSREGASELLCIDRTRIARIELGSLIPYPEEVLLMADGYNAPELLNHYFQEYTDEDYKKAAVLSLLDGQLTAAEYISCIFGNRQTRLMILQKGEIPSKKVLQSIRIFDIIQSFLYVHTDGKEPQRWITANGARFPIDEDGISATGPNKFTQGFSQRNLEAHWDGTHGHSRQYPGMTMQEYAKRALELIQKPVRGNVLGYKNAQGQIVRYDRETNDFVKGHPSLGIATMFKPAAGEAYFLRKKEQEGFDGT</sequence>
<evidence type="ECO:0000313" key="2">
    <source>
        <dbReference type="Proteomes" id="UP000824160"/>
    </source>
</evidence>
<dbReference type="AlphaFoldDB" id="A0A9D1KR55"/>
<proteinExistence type="predicted"/>
<gene>
    <name evidence="1" type="ORF">IAC43_01015</name>
</gene>
<dbReference type="EMBL" id="DVLW01000030">
    <property type="protein sequence ID" value="HIT93745.1"/>
    <property type="molecule type" value="Genomic_DNA"/>
</dbReference>
<name>A0A9D1KR55_9FIRM</name>
<evidence type="ECO:0000313" key="1">
    <source>
        <dbReference type="EMBL" id="HIT93745.1"/>
    </source>
</evidence>
<reference evidence="1" key="1">
    <citation type="submission" date="2020-10" db="EMBL/GenBank/DDBJ databases">
        <authorList>
            <person name="Gilroy R."/>
        </authorList>
    </citation>
    <scope>NUCLEOTIDE SEQUENCE</scope>
    <source>
        <strain evidence="1">ChiBcec7-5410</strain>
    </source>
</reference>
<comment type="caution">
    <text evidence="1">The sequence shown here is derived from an EMBL/GenBank/DDBJ whole genome shotgun (WGS) entry which is preliminary data.</text>
</comment>
<dbReference type="Proteomes" id="UP000824160">
    <property type="component" value="Unassembled WGS sequence"/>
</dbReference>
<accession>A0A9D1KR55</accession>